<dbReference type="InterPro" id="IPR013822">
    <property type="entry name" value="Signal_recog_particl_SRP54_hlx"/>
</dbReference>
<keyword evidence="3" id="KW-1003">Cell membrane</keyword>
<evidence type="ECO:0000313" key="13">
    <source>
        <dbReference type="Proteomes" id="UP001174909"/>
    </source>
</evidence>
<dbReference type="EMBL" id="CASHTH010003315">
    <property type="protein sequence ID" value="CAI8043277.1"/>
    <property type="molecule type" value="Genomic_DNA"/>
</dbReference>
<keyword evidence="7" id="KW-0342">GTP-binding</keyword>
<dbReference type="Proteomes" id="UP001174909">
    <property type="component" value="Unassembled WGS sequence"/>
</dbReference>
<keyword evidence="4" id="KW-0963">Cytoplasm</keyword>
<reference evidence="12" key="1">
    <citation type="submission" date="2023-03" db="EMBL/GenBank/DDBJ databases">
        <authorList>
            <person name="Steffen K."/>
            <person name="Cardenas P."/>
        </authorList>
    </citation>
    <scope>NUCLEOTIDE SEQUENCE</scope>
</reference>
<dbReference type="GO" id="GO:0006614">
    <property type="term" value="P:SRP-dependent cotranslational protein targeting to membrane"/>
    <property type="evidence" value="ECO:0007669"/>
    <property type="project" value="InterPro"/>
</dbReference>
<sequence length="319" mass="34282">MFSIFKRNREETNREQTDAGVKRSRDSWFGRIRNLFASRELDDTVWDEIEEILISADVGVDTTMAVLDELRAEVRSGSVADGEGAFSRLKELMAVELSASDDPDAWLDDDSVASPYVILVCGVNGVGKTTSIAKLAHHFTGAGKKVVLGAADTFRAAAEEQLEILGERVGVDVISHQHGADPGAVAYDAWQAARARGADILIVDTAGRLHTRQNLMDELRKVRRVINGLDEAAPHQVLLTLDATTGHNGLTQAQAFTEAVGCTGIFLAKMDGTARGGIVLSIRRALGVPILFIGTGERLDDIAPFDSGEFVDALLAPTA</sequence>
<dbReference type="Pfam" id="PF02881">
    <property type="entry name" value="SRP54_N"/>
    <property type="match status" value="1"/>
</dbReference>
<keyword evidence="9 12" id="KW-0675">Receptor</keyword>
<evidence type="ECO:0000256" key="9">
    <source>
        <dbReference type="ARBA" id="ARBA00023170"/>
    </source>
</evidence>
<dbReference type="InterPro" id="IPR000897">
    <property type="entry name" value="SRP54_GTPase_dom"/>
</dbReference>
<evidence type="ECO:0000256" key="5">
    <source>
        <dbReference type="ARBA" id="ARBA00022741"/>
    </source>
</evidence>
<feature type="region of interest" description="Disordered" evidence="10">
    <location>
        <begin position="1"/>
        <end position="20"/>
    </location>
</feature>
<comment type="similarity">
    <text evidence="2">Belongs to the GTP-binding SRP family.</text>
</comment>
<evidence type="ECO:0000313" key="12">
    <source>
        <dbReference type="EMBL" id="CAI8043277.1"/>
    </source>
</evidence>
<gene>
    <name evidence="12" type="ORF">GBAR_LOCUS24015</name>
</gene>
<dbReference type="GO" id="GO:0005525">
    <property type="term" value="F:GTP binding"/>
    <property type="evidence" value="ECO:0007669"/>
    <property type="project" value="UniProtKB-KW"/>
</dbReference>
<dbReference type="InterPro" id="IPR027417">
    <property type="entry name" value="P-loop_NTPase"/>
</dbReference>
<dbReference type="PROSITE" id="PS00300">
    <property type="entry name" value="SRP54"/>
    <property type="match status" value="1"/>
</dbReference>
<dbReference type="SMART" id="SM00382">
    <property type="entry name" value="AAA"/>
    <property type="match status" value="1"/>
</dbReference>
<dbReference type="InterPro" id="IPR003593">
    <property type="entry name" value="AAA+_ATPase"/>
</dbReference>
<evidence type="ECO:0000256" key="8">
    <source>
        <dbReference type="ARBA" id="ARBA00023136"/>
    </source>
</evidence>
<proteinExistence type="inferred from homology"/>
<dbReference type="GO" id="GO:0003924">
    <property type="term" value="F:GTPase activity"/>
    <property type="evidence" value="ECO:0007669"/>
    <property type="project" value="TreeGrafter"/>
</dbReference>
<protein>
    <submittedName>
        <fullName evidence="12">Signal recognition particle receptor FtsY</fullName>
    </submittedName>
</protein>
<dbReference type="SMART" id="SM00963">
    <property type="entry name" value="SRP54_N"/>
    <property type="match status" value="1"/>
</dbReference>
<dbReference type="InterPro" id="IPR036225">
    <property type="entry name" value="SRP/SRP_N"/>
</dbReference>
<dbReference type="CDD" id="cd17874">
    <property type="entry name" value="FtsY"/>
    <property type="match status" value="1"/>
</dbReference>
<evidence type="ECO:0000259" key="11">
    <source>
        <dbReference type="PROSITE" id="PS00300"/>
    </source>
</evidence>
<dbReference type="GO" id="GO:0005047">
    <property type="term" value="F:signal recognition particle binding"/>
    <property type="evidence" value="ECO:0007669"/>
    <property type="project" value="TreeGrafter"/>
</dbReference>
<evidence type="ECO:0000256" key="2">
    <source>
        <dbReference type="ARBA" id="ARBA00008531"/>
    </source>
</evidence>
<dbReference type="Gene3D" id="3.40.50.300">
    <property type="entry name" value="P-loop containing nucleotide triphosphate hydrolases"/>
    <property type="match status" value="1"/>
</dbReference>
<dbReference type="Pfam" id="PF00448">
    <property type="entry name" value="SRP54"/>
    <property type="match status" value="1"/>
</dbReference>
<keyword evidence="6" id="KW-0378">Hydrolase</keyword>
<dbReference type="Gene3D" id="1.20.120.140">
    <property type="entry name" value="Signal recognition particle SRP54, nucleotide-binding domain"/>
    <property type="match status" value="1"/>
</dbReference>
<dbReference type="SMART" id="SM00962">
    <property type="entry name" value="SRP54"/>
    <property type="match status" value="1"/>
</dbReference>
<dbReference type="InterPro" id="IPR004390">
    <property type="entry name" value="SR_rcpt_FtsY"/>
</dbReference>
<keyword evidence="13" id="KW-1185">Reference proteome</keyword>
<organism evidence="12 13">
    <name type="scientific">Geodia barretti</name>
    <name type="common">Barrett's horny sponge</name>
    <dbReference type="NCBI Taxonomy" id="519541"/>
    <lineage>
        <taxon>Eukaryota</taxon>
        <taxon>Metazoa</taxon>
        <taxon>Porifera</taxon>
        <taxon>Demospongiae</taxon>
        <taxon>Heteroscleromorpha</taxon>
        <taxon>Tetractinellida</taxon>
        <taxon>Astrophorina</taxon>
        <taxon>Geodiidae</taxon>
        <taxon>Geodia</taxon>
    </lineage>
</organism>
<dbReference type="PANTHER" id="PTHR43134:SF1">
    <property type="entry name" value="SIGNAL RECOGNITION PARTICLE RECEPTOR SUBUNIT ALPHA"/>
    <property type="match status" value="1"/>
</dbReference>
<keyword evidence="8" id="KW-0472">Membrane</keyword>
<dbReference type="InterPro" id="IPR042101">
    <property type="entry name" value="SRP54_N_sf"/>
</dbReference>
<dbReference type="PANTHER" id="PTHR43134">
    <property type="entry name" value="SIGNAL RECOGNITION PARTICLE RECEPTOR SUBUNIT ALPHA"/>
    <property type="match status" value="1"/>
</dbReference>
<comment type="subcellular location">
    <subcellularLocation>
        <location evidence="1">Cell membrane</location>
        <topology evidence="1">Peripheral membrane protein</topology>
        <orientation evidence="1">Cytoplasmic side</orientation>
    </subcellularLocation>
</comment>
<evidence type="ECO:0000256" key="1">
    <source>
        <dbReference type="ARBA" id="ARBA00004413"/>
    </source>
</evidence>
<dbReference type="GO" id="GO:0005886">
    <property type="term" value="C:plasma membrane"/>
    <property type="evidence" value="ECO:0007669"/>
    <property type="project" value="UniProtKB-SubCell"/>
</dbReference>
<evidence type="ECO:0000256" key="10">
    <source>
        <dbReference type="SAM" id="MobiDB-lite"/>
    </source>
</evidence>
<dbReference type="HAMAP" id="MF_00920">
    <property type="entry name" value="FtsY"/>
    <property type="match status" value="1"/>
</dbReference>
<evidence type="ECO:0000256" key="4">
    <source>
        <dbReference type="ARBA" id="ARBA00022490"/>
    </source>
</evidence>
<dbReference type="SUPFAM" id="SSF52540">
    <property type="entry name" value="P-loop containing nucleoside triphosphate hydrolases"/>
    <property type="match status" value="1"/>
</dbReference>
<keyword evidence="5" id="KW-0547">Nucleotide-binding</keyword>
<accession>A0AA35T8M7</accession>
<evidence type="ECO:0000256" key="6">
    <source>
        <dbReference type="ARBA" id="ARBA00022801"/>
    </source>
</evidence>
<dbReference type="FunFam" id="3.40.50.300:FF:000053">
    <property type="entry name" value="Signal recognition particle receptor FtsY"/>
    <property type="match status" value="1"/>
</dbReference>
<dbReference type="SUPFAM" id="SSF47364">
    <property type="entry name" value="Domain of the SRP/SRP receptor G-proteins"/>
    <property type="match status" value="1"/>
</dbReference>
<evidence type="ECO:0000256" key="7">
    <source>
        <dbReference type="ARBA" id="ARBA00023134"/>
    </source>
</evidence>
<evidence type="ECO:0000256" key="3">
    <source>
        <dbReference type="ARBA" id="ARBA00022475"/>
    </source>
</evidence>
<dbReference type="NCBIfam" id="TIGR00064">
    <property type="entry name" value="ftsY"/>
    <property type="match status" value="1"/>
</dbReference>
<feature type="domain" description="SRP54-type proteins GTP-binding" evidence="11">
    <location>
        <begin position="289"/>
        <end position="302"/>
    </location>
</feature>
<name>A0AA35T8M7_GEOBA</name>
<dbReference type="GO" id="GO:0005737">
    <property type="term" value="C:cytoplasm"/>
    <property type="evidence" value="ECO:0007669"/>
    <property type="project" value="UniProtKB-ARBA"/>
</dbReference>
<dbReference type="AlphaFoldDB" id="A0AA35T8M7"/>
<comment type="caution">
    <text evidence="12">The sequence shown here is derived from an EMBL/GenBank/DDBJ whole genome shotgun (WGS) entry which is preliminary data.</text>
</comment>
<feature type="compositionally biased region" description="Basic and acidic residues" evidence="10">
    <location>
        <begin position="7"/>
        <end position="20"/>
    </location>
</feature>